<dbReference type="EMBL" id="JAAAUB010000002">
    <property type="protein sequence ID" value="NMH15883.1"/>
    <property type="molecule type" value="Genomic_DNA"/>
</dbReference>
<evidence type="ECO:0000313" key="2">
    <source>
        <dbReference type="Proteomes" id="UP000669605"/>
    </source>
</evidence>
<gene>
    <name evidence="1" type="ORF">GV368_01905</name>
</gene>
<name>A0ABX1QL00_9PROT</name>
<sequence length="90" mass="10335">MKIYRIVIFRHGRLLGQFDSETPWAAEAVHDLLQRLPEQEGYRTELFVAHDERRLIESGPGGLRLLGREPLFQPLPLAAVRADESTEPTR</sequence>
<keyword evidence="2" id="KW-1185">Reference proteome</keyword>
<proteinExistence type="predicted"/>
<accession>A0ABX1QL00</accession>
<organism evidence="1 2">
    <name type="scientific">Tepidiphilus baoligensis</name>
    <dbReference type="NCBI Taxonomy" id="2698687"/>
    <lineage>
        <taxon>Bacteria</taxon>
        <taxon>Pseudomonadati</taxon>
        <taxon>Pseudomonadota</taxon>
        <taxon>Hydrogenophilia</taxon>
        <taxon>Hydrogenophilales</taxon>
        <taxon>Hydrogenophilaceae</taxon>
        <taxon>Tepidiphilus</taxon>
    </lineage>
</organism>
<dbReference type="Proteomes" id="UP000669605">
    <property type="component" value="Unassembled WGS sequence"/>
</dbReference>
<dbReference type="RefSeq" id="WP_169115041.1">
    <property type="nucleotide sequence ID" value="NZ_JAAAUB010000002.1"/>
</dbReference>
<reference evidence="1 2" key="1">
    <citation type="journal article" date="2020" name="Curr. Microbiol.">
        <title>Tepidiphilus baoligensis sp. nov., a Novel Bacterium of the Family Hydrogenophilaceae Isolated from an Oil Reservoir.</title>
        <authorList>
            <person name="Zhang X."/>
            <person name="Wang G."/>
            <person name="Ma X."/>
            <person name="Yu J."/>
            <person name="You J."/>
            <person name="Xue Y."/>
            <person name="Ma Y."/>
        </authorList>
    </citation>
    <scope>NUCLEOTIDE SEQUENCE [LARGE SCALE GENOMIC DNA]</scope>
    <source>
        <strain evidence="1 2">B18-69</strain>
    </source>
</reference>
<evidence type="ECO:0000313" key="1">
    <source>
        <dbReference type="EMBL" id="NMH15883.1"/>
    </source>
</evidence>
<comment type="caution">
    <text evidence="1">The sequence shown here is derived from an EMBL/GenBank/DDBJ whole genome shotgun (WGS) entry which is preliminary data.</text>
</comment>
<protein>
    <submittedName>
        <fullName evidence="1">Cytoplasmic protein</fullName>
    </submittedName>
</protein>